<dbReference type="EMBL" id="CM042059">
    <property type="protein sequence ID" value="KAI3681644.1"/>
    <property type="molecule type" value="Genomic_DNA"/>
</dbReference>
<proteinExistence type="predicted"/>
<keyword evidence="2" id="KW-1185">Reference proteome</keyword>
<organism evidence="1 2">
    <name type="scientific">Arctium lappa</name>
    <name type="common">Greater burdock</name>
    <name type="synonym">Lappa major</name>
    <dbReference type="NCBI Taxonomy" id="4217"/>
    <lineage>
        <taxon>Eukaryota</taxon>
        <taxon>Viridiplantae</taxon>
        <taxon>Streptophyta</taxon>
        <taxon>Embryophyta</taxon>
        <taxon>Tracheophyta</taxon>
        <taxon>Spermatophyta</taxon>
        <taxon>Magnoliopsida</taxon>
        <taxon>eudicotyledons</taxon>
        <taxon>Gunneridae</taxon>
        <taxon>Pentapetalae</taxon>
        <taxon>asterids</taxon>
        <taxon>campanulids</taxon>
        <taxon>Asterales</taxon>
        <taxon>Asteraceae</taxon>
        <taxon>Carduoideae</taxon>
        <taxon>Cardueae</taxon>
        <taxon>Arctiinae</taxon>
        <taxon>Arctium</taxon>
    </lineage>
</organism>
<reference evidence="1 2" key="2">
    <citation type="journal article" date="2022" name="Mol. Ecol. Resour.">
        <title>The genomes of chicory, endive, great burdock and yacon provide insights into Asteraceae paleo-polyploidization history and plant inulin production.</title>
        <authorList>
            <person name="Fan W."/>
            <person name="Wang S."/>
            <person name="Wang H."/>
            <person name="Wang A."/>
            <person name="Jiang F."/>
            <person name="Liu H."/>
            <person name="Zhao H."/>
            <person name="Xu D."/>
            <person name="Zhang Y."/>
        </authorList>
    </citation>
    <scope>NUCLEOTIDE SEQUENCE [LARGE SCALE GENOMIC DNA]</scope>
    <source>
        <strain evidence="2">cv. Niubang</strain>
    </source>
</reference>
<accession>A0ACB8Y9U0</accession>
<protein>
    <submittedName>
        <fullName evidence="1">Uncharacterized protein</fullName>
    </submittedName>
</protein>
<evidence type="ECO:0000313" key="1">
    <source>
        <dbReference type="EMBL" id="KAI3681644.1"/>
    </source>
</evidence>
<name>A0ACB8Y9U0_ARCLA</name>
<gene>
    <name evidence="1" type="ORF">L6452_36446</name>
</gene>
<sequence>MTASGFSSSDLHMPALPLTPPPSLPLTPPTPSTTERHFPYLRLPPVKFQNSTYPISGESFPSLVKPQNWNPFMVKHPYLRSTYTIHIRFAQNSIFDFCLVMVADYPLANTLASV</sequence>
<evidence type="ECO:0000313" key="2">
    <source>
        <dbReference type="Proteomes" id="UP001055879"/>
    </source>
</evidence>
<comment type="caution">
    <text evidence="1">The sequence shown here is derived from an EMBL/GenBank/DDBJ whole genome shotgun (WGS) entry which is preliminary data.</text>
</comment>
<reference evidence="2" key="1">
    <citation type="journal article" date="2022" name="Mol. Ecol. Resour.">
        <title>The genomes of chicory, endive, great burdock and yacon provide insights into Asteraceae palaeo-polyploidization history and plant inulin production.</title>
        <authorList>
            <person name="Fan W."/>
            <person name="Wang S."/>
            <person name="Wang H."/>
            <person name="Wang A."/>
            <person name="Jiang F."/>
            <person name="Liu H."/>
            <person name="Zhao H."/>
            <person name="Xu D."/>
            <person name="Zhang Y."/>
        </authorList>
    </citation>
    <scope>NUCLEOTIDE SEQUENCE [LARGE SCALE GENOMIC DNA]</scope>
    <source>
        <strain evidence="2">cv. Niubang</strain>
    </source>
</reference>
<dbReference type="Proteomes" id="UP001055879">
    <property type="component" value="Linkage Group LG13"/>
</dbReference>